<evidence type="ECO:0000256" key="3">
    <source>
        <dbReference type="SAM" id="SignalP"/>
    </source>
</evidence>
<feature type="region of interest" description="Disordered" evidence="1">
    <location>
        <begin position="593"/>
        <end position="620"/>
    </location>
</feature>
<dbReference type="NCBIfam" id="TIGR02167">
    <property type="entry name" value="Liste_lipo_26"/>
    <property type="match status" value="1"/>
</dbReference>
<dbReference type="Proteomes" id="UP000789595">
    <property type="component" value="Unassembled WGS sequence"/>
</dbReference>
<sequence length="678" mass="74900">MMMRATLVSLMGIALAFSSPLDNDSMPKFVKSARPAQTRRRLDECVNVVVSGSPLPELHGTYVQKGSCNNGWPRWECDKWGGCSETRYIWYQFDSNWHIGPNSCSDSAEIYTLDLDADLRSFSGTWNEYTTTGYWQPNSAISVTCAGDGMTDSSIRTAVAAWLSNSASAEATYGHISTWETGGVTDMSYLFCAHSSWSNCNTVAGSFNEDISAWDTSGVTTMYTMFYSASAFDQDLGWCVDDGVDLRLAFDETPCESTSCGVNNVASLRCGGTMGDSSIRTAVRAWLTDEAAAEATYGHISTWNTGRVTDMHELFSSWTGANRYFNEPIGNWDVRKVKNMHDMFQNAESFNQALGKWQVGAVTDMSDMFQRAASFNQPLNDWDLSNVQDMEEMFEEAEAFDQDLGWCVDMSLRIAFKKTKCESAACGVAQKDVIGICEWLPPVRPCLIGTKTKRRCYITSGTLIIAVLLVLLAGFSTCVCCRKKKDETYFAAARRLLRSCLCCCCLCCRKKKEKGSVNSQPDSRAESPREEPDEEATASESLESRAQAAAKAEEAVEPSSFSKLTSFLFGEREEAPMEETPKEEEEAAALPVVAEAEEEGATEQPPPPPAKRWFSREPPKAEEMHQRVGCWYTFAPEAAALRAAWGEYPGTPDALQAWPGFVQVTNAFLDAKLDAKLA</sequence>
<keyword evidence="2" id="KW-0812">Transmembrane</keyword>
<evidence type="ECO:0000313" key="4">
    <source>
        <dbReference type="EMBL" id="CAH0366863.1"/>
    </source>
</evidence>
<feature type="signal peptide" evidence="3">
    <location>
        <begin position="1"/>
        <end position="18"/>
    </location>
</feature>
<proteinExistence type="predicted"/>
<keyword evidence="5" id="KW-1185">Reference proteome</keyword>
<feature type="transmembrane region" description="Helical" evidence="2">
    <location>
        <begin position="457"/>
        <end position="481"/>
    </location>
</feature>
<evidence type="ECO:0000256" key="2">
    <source>
        <dbReference type="SAM" id="Phobius"/>
    </source>
</evidence>
<evidence type="ECO:0000313" key="5">
    <source>
        <dbReference type="Proteomes" id="UP000789595"/>
    </source>
</evidence>
<dbReference type="AlphaFoldDB" id="A0A8J2S7F0"/>
<dbReference type="InterPro" id="IPR011889">
    <property type="entry name" value="Liste_lipo_26"/>
</dbReference>
<gene>
    <name evidence="4" type="ORF">PECAL_1P33760</name>
</gene>
<evidence type="ECO:0008006" key="6">
    <source>
        <dbReference type="Google" id="ProtNLM"/>
    </source>
</evidence>
<keyword evidence="2" id="KW-1133">Transmembrane helix</keyword>
<dbReference type="EMBL" id="CAKKNE010000001">
    <property type="protein sequence ID" value="CAH0366863.1"/>
    <property type="molecule type" value="Genomic_DNA"/>
</dbReference>
<protein>
    <recommendedName>
        <fullName evidence="6">BspA family leucine-rich repeat surface protein</fullName>
    </recommendedName>
</protein>
<keyword evidence="3" id="KW-0732">Signal</keyword>
<name>A0A8J2S7F0_9STRA</name>
<accession>A0A8J2S7F0</accession>
<keyword evidence="2" id="KW-0472">Membrane</keyword>
<feature type="chain" id="PRO_5035278153" description="BspA family leucine-rich repeat surface protein" evidence="3">
    <location>
        <begin position="19"/>
        <end position="678"/>
    </location>
</feature>
<comment type="caution">
    <text evidence="4">The sequence shown here is derived from an EMBL/GenBank/DDBJ whole genome shotgun (WGS) entry which is preliminary data.</text>
</comment>
<dbReference type="Pfam" id="PF03382">
    <property type="entry name" value="DUF285"/>
    <property type="match status" value="2"/>
</dbReference>
<feature type="region of interest" description="Disordered" evidence="1">
    <location>
        <begin position="514"/>
        <end position="558"/>
    </location>
</feature>
<reference evidence="4" key="1">
    <citation type="submission" date="2021-11" db="EMBL/GenBank/DDBJ databases">
        <authorList>
            <consortium name="Genoscope - CEA"/>
            <person name="William W."/>
        </authorList>
    </citation>
    <scope>NUCLEOTIDE SEQUENCE</scope>
</reference>
<evidence type="ECO:0000256" key="1">
    <source>
        <dbReference type="SAM" id="MobiDB-lite"/>
    </source>
</evidence>
<organism evidence="4 5">
    <name type="scientific">Pelagomonas calceolata</name>
    <dbReference type="NCBI Taxonomy" id="35677"/>
    <lineage>
        <taxon>Eukaryota</taxon>
        <taxon>Sar</taxon>
        <taxon>Stramenopiles</taxon>
        <taxon>Ochrophyta</taxon>
        <taxon>Pelagophyceae</taxon>
        <taxon>Pelagomonadales</taxon>
        <taxon>Pelagomonadaceae</taxon>
        <taxon>Pelagomonas</taxon>
    </lineage>
</organism>
<dbReference type="InterPro" id="IPR005046">
    <property type="entry name" value="DUF285"/>
</dbReference>